<feature type="active site" evidence="10">
    <location>
        <position position="20"/>
    </location>
</feature>
<dbReference type="RefSeq" id="WP_380794962.1">
    <property type="nucleotide sequence ID" value="NZ_JBHRVU010000004.1"/>
</dbReference>
<evidence type="ECO:0000259" key="11">
    <source>
        <dbReference type="Pfam" id="PF00288"/>
    </source>
</evidence>
<dbReference type="Gene3D" id="3.30.230.10">
    <property type="match status" value="1"/>
</dbReference>
<evidence type="ECO:0000256" key="5">
    <source>
        <dbReference type="ARBA" id="ARBA00022741"/>
    </source>
</evidence>
<dbReference type="SUPFAM" id="SSF54211">
    <property type="entry name" value="Ribosomal protein S5 domain 2-like"/>
    <property type="match status" value="1"/>
</dbReference>
<dbReference type="PIRSF" id="PIRSF010376">
    <property type="entry name" value="IspE"/>
    <property type="match status" value="1"/>
</dbReference>
<comment type="caution">
    <text evidence="13">The sequence shown here is derived from an EMBL/GenBank/DDBJ whole genome shotgun (WGS) entry which is preliminary data.</text>
</comment>
<feature type="domain" description="GHMP kinase N-terminal" evidence="11">
    <location>
        <begin position="79"/>
        <end position="154"/>
    </location>
</feature>
<keyword evidence="8 10" id="KW-0414">Isoprene biosynthesis</keyword>
<evidence type="ECO:0000313" key="13">
    <source>
        <dbReference type="EMBL" id="MFC3441231.1"/>
    </source>
</evidence>
<feature type="domain" description="GHMP kinase C-terminal" evidence="12">
    <location>
        <begin position="216"/>
        <end position="276"/>
    </location>
</feature>
<evidence type="ECO:0000259" key="12">
    <source>
        <dbReference type="Pfam" id="PF08544"/>
    </source>
</evidence>
<dbReference type="PANTHER" id="PTHR43527:SF2">
    <property type="entry name" value="4-DIPHOSPHOCYTIDYL-2-C-METHYL-D-ERYTHRITOL KINASE, CHLOROPLASTIC"/>
    <property type="match status" value="1"/>
</dbReference>
<evidence type="ECO:0000256" key="10">
    <source>
        <dbReference type="HAMAP-Rule" id="MF_00061"/>
    </source>
</evidence>
<comment type="similarity">
    <text evidence="1 10">Belongs to the GHMP kinase family. IspE subfamily.</text>
</comment>
<evidence type="ECO:0000256" key="2">
    <source>
        <dbReference type="ARBA" id="ARBA00012052"/>
    </source>
</evidence>
<organism evidence="13 14">
    <name type="scientific">Sphingobium rhizovicinum</name>
    <dbReference type="NCBI Taxonomy" id="432308"/>
    <lineage>
        <taxon>Bacteria</taxon>
        <taxon>Pseudomonadati</taxon>
        <taxon>Pseudomonadota</taxon>
        <taxon>Alphaproteobacteria</taxon>
        <taxon>Sphingomonadales</taxon>
        <taxon>Sphingomonadaceae</taxon>
        <taxon>Sphingobium</taxon>
    </lineage>
</organism>
<dbReference type="Proteomes" id="UP001595681">
    <property type="component" value="Unassembled WGS sequence"/>
</dbReference>
<dbReference type="InterPro" id="IPR013750">
    <property type="entry name" value="GHMP_kinase_C_dom"/>
</dbReference>
<feature type="active site" evidence="10">
    <location>
        <position position="149"/>
    </location>
</feature>
<dbReference type="InterPro" id="IPR036554">
    <property type="entry name" value="GHMP_kinase_C_sf"/>
</dbReference>
<evidence type="ECO:0000256" key="1">
    <source>
        <dbReference type="ARBA" id="ARBA00009684"/>
    </source>
</evidence>
<dbReference type="EMBL" id="JBHRVU010000004">
    <property type="protein sequence ID" value="MFC3441231.1"/>
    <property type="molecule type" value="Genomic_DNA"/>
</dbReference>
<dbReference type="Pfam" id="PF08544">
    <property type="entry name" value="GHMP_kinases_C"/>
    <property type="match status" value="1"/>
</dbReference>
<evidence type="ECO:0000256" key="7">
    <source>
        <dbReference type="ARBA" id="ARBA00022840"/>
    </source>
</evidence>
<comment type="catalytic activity">
    <reaction evidence="10">
        <text>4-CDP-2-C-methyl-D-erythritol + ATP = 4-CDP-2-C-methyl-D-erythritol 2-phosphate + ADP + H(+)</text>
        <dbReference type="Rhea" id="RHEA:18437"/>
        <dbReference type="ChEBI" id="CHEBI:15378"/>
        <dbReference type="ChEBI" id="CHEBI:30616"/>
        <dbReference type="ChEBI" id="CHEBI:57823"/>
        <dbReference type="ChEBI" id="CHEBI:57919"/>
        <dbReference type="ChEBI" id="CHEBI:456216"/>
        <dbReference type="EC" id="2.7.1.148"/>
    </reaction>
</comment>
<accession>A0ABV7NCL5</accession>
<keyword evidence="14" id="KW-1185">Reference proteome</keyword>
<evidence type="ECO:0000256" key="9">
    <source>
        <dbReference type="ARBA" id="ARBA00032554"/>
    </source>
</evidence>
<sequence>MPHPNMEGVADAIVEIAYAKVNVALHVRSRRDDGYHALESLFVFAGDGDRLEGQATQDGAIDLIIDGPFGAGLGAGPDNLVMRAARALQSYLGQQRGAAIRLTKNLPVASGIGGGSADAAATLRLLARLWDVRIEAEELAGLALDLGSDVPACVASVTQLVTGRGEHLARHAVEGLEGLPMLLVNPGVGVSTASVFAGWDRQDRGPLDAGSLDALVRIGRNDLENPAIAVAPVIADVLAALERTQGVVLARMSGSGATCFALFETDDALAQAADAIRWTHPAWWVMETRIKGA</sequence>
<dbReference type="NCBIfam" id="TIGR00154">
    <property type="entry name" value="ispE"/>
    <property type="match status" value="1"/>
</dbReference>
<keyword evidence="6 10" id="KW-0418">Kinase</keyword>
<dbReference type="InterPro" id="IPR014721">
    <property type="entry name" value="Ribsml_uS5_D2-typ_fold_subgr"/>
</dbReference>
<evidence type="ECO:0000256" key="4">
    <source>
        <dbReference type="ARBA" id="ARBA00022679"/>
    </source>
</evidence>
<dbReference type="NCBIfam" id="NF011202">
    <property type="entry name" value="PRK14608.1"/>
    <property type="match status" value="1"/>
</dbReference>
<comment type="pathway">
    <text evidence="10">Isoprenoid biosynthesis; isopentenyl diphosphate biosynthesis via DXP pathway; isopentenyl diphosphate from 1-deoxy-D-xylulose 5-phosphate: step 3/6.</text>
</comment>
<dbReference type="EC" id="2.7.1.148" evidence="2 10"/>
<gene>
    <name evidence="10" type="primary">ispE</name>
    <name evidence="13" type="ORF">ACFOKF_08480</name>
</gene>
<dbReference type="GO" id="GO:0050515">
    <property type="term" value="F:4-(cytidine 5'-diphospho)-2-C-methyl-D-erythritol kinase activity"/>
    <property type="evidence" value="ECO:0007669"/>
    <property type="project" value="UniProtKB-EC"/>
</dbReference>
<keyword evidence="5 10" id="KW-0547">Nucleotide-binding</keyword>
<dbReference type="HAMAP" id="MF_00061">
    <property type="entry name" value="IspE"/>
    <property type="match status" value="1"/>
</dbReference>
<dbReference type="PANTHER" id="PTHR43527">
    <property type="entry name" value="4-DIPHOSPHOCYTIDYL-2-C-METHYL-D-ERYTHRITOL KINASE, CHLOROPLASTIC"/>
    <property type="match status" value="1"/>
</dbReference>
<dbReference type="InterPro" id="IPR020568">
    <property type="entry name" value="Ribosomal_Su5_D2-typ_SF"/>
</dbReference>
<keyword evidence="4 10" id="KW-0808">Transferase</keyword>
<dbReference type="Gene3D" id="3.30.70.890">
    <property type="entry name" value="GHMP kinase, C-terminal domain"/>
    <property type="match status" value="1"/>
</dbReference>
<evidence type="ECO:0000256" key="3">
    <source>
        <dbReference type="ARBA" id="ARBA00017473"/>
    </source>
</evidence>
<evidence type="ECO:0000313" key="14">
    <source>
        <dbReference type="Proteomes" id="UP001595681"/>
    </source>
</evidence>
<name>A0ABV7NCL5_9SPHN</name>
<dbReference type="InterPro" id="IPR006204">
    <property type="entry name" value="GHMP_kinase_N_dom"/>
</dbReference>
<keyword evidence="7 10" id="KW-0067">ATP-binding</keyword>
<dbReference type="Pfam" id="PF00288">
    <property type="entry name" value="GHMP_kinases_N"/>
    <property type="match status" value="1"/>
</dbReference>
<comment type="function">
    <text evidence="10">Catalyzes the phosphorylation of the position 2 hydroxy group of 4-diphosphocytidyl-2C-methyl-D-erythritol.</text>
</comment>
<reference evidence="14" key="1">
    <citation type="journal article" date="2019" name="Int. J. Syst. Evol. Microbiol.">
        <title>The Global Catalogue of Microorganisms (GCM) 10K type strain sequencing project: providing services to taxonomists for standard genome sequencing and annotation.</title>
        <authorList>
            <consortium name="The Broad Institute Genomics Platform"/>
            <consortium name="The Broad Institute Genome Sequencing Center for Infectious Disease"/>
            <person name="Wu L."/>
            <person name="Ma J."/>
        </authorList>
    </citation>
    <scope>NUCLEOTIDE SEQUENCE [LARGE SCALE GENOMIC DNA]</scope>
    <source>
        <strain evidence="14">CCM 7491</strain>
    </source>
</reference>
<dbReference type="SUPFAM" id="SSF55060">
    <property type="entry name" value="GHMP Kinase, C-terminal domain"/>
    <property type="match status" value="1"/>
</dbReference>
<evidence type="ECO:0000256" key="8">
    <source>
        <dbReference type="ARBA" id="ARBA00023229"/>
    </source>
</evidence>
<protein>
    <recommendedName>
        <fullName evidence="3 10">4-diphosphocytidyl-2-C-methyl-D-erythritol kinase</fullName>
        <shortName evidence="10">CMK</shortName>
        <ecNumber evidence="2 10">2.7.1.148</ecNumber>
    </recommendedName>
    <alternativeName>
        <fullName evidence="9 10">4-(cytidine-5'-diphospho)-2-C-methyl-D-erythritol kinase</fullName>
    </alternativeName>
</protein>
<proteinExistence type="inferred from homology"/>
<evidence type="ECO:0000256" key="6">
    <source>
        <dbReference type="ARBA" id="ARBA00022777"/>
    </source>
</evidence>
<dbReference type="InterPro" id="IPR004424">
    <property type="entry name" value="IspE"/>
</dbReference>
<feature type="binding site" evidence="10">
    <location>
        <begin position="107"/>
        <end position="117"/>
    </location>
    <ligand>
        <name>ATP</name>
        <dbReference type="ChEBI" id="CHEBI:30616"/>
    </ligand>
</feature>